<dbReference type="EMBL" id="CP028137">
    <property type="protein sequence ID" value="AZZ53112.1"/>
    <property type="molecule type" value="Genomic_DNA"/>
</dbReference>
<evidence type="ECO:0000256" key="3">
    <source>
        <dbReference type="ARBA" id="ARBA00023295"/>
    </source>
</evidence>
<accession>A0A3Q9UZX3</accession>
<dbReference type="SUPFAM" id="SSF75005">
    <property type="entry name" value="Arabinanase/levansucrase/invertase"/>
    <property type="match status" value="1"/>
</dbReference>
<proteinExistence type="inferred from homology"/>
<evidence type="ECO:0000256" key="2">
    <source>
        <dbReference type="ARBA" id="ARBA00022801"/>
    </source>
</evidence>
<sequence>MLTLEGSWVWDFWLADDGDEFHAFFLHAPTSLGEESRRHRAARIGHAVSSDLSSWTVLEGSPFAPGDIGSFDETATWTGSVVRGDDGLWRMFYTGSRFLHPEPLVANIETIGVAVSADLRSWEKQPGPVVVADPRWYETWGTSEWKEEAWRDPWVFRDPSGDGWHMLVTARSTEGPLDDRGVIGHAVSPDLVSWEVRPPLSRPGAGFAHLEVPQVELVDGRWLLLFSSTEDSMTPAHALAHPRAGTWAVEVNDPTRCYDLSGARPLTKDSLYSGRVIRDRAGRWQFLAFRTADENGVFLGGIVDPIALGSAELTDAAR</sequence>
<dbReference type="CDD" id="cd18609">
    <property type="entry name" value="GH32-like"/>
    <property type="match status" value="1"/>
</dbReference>
<evidence type="ECO:0000313" key="6">
    <source>
        <dbReference type="Proteomes" id="UP000285317"/>
    </source>
</evidence>
<dbReference type="PANTHER" id="PTHR43101">
    <property type="entry name" value="BETA-FRUCTOSIDASE"/>
    <property type="match status" value="1"/>
</dbReference>
<evidence type="ECO:0000256" key="1">
    <source>
        <dbReference type="ARBA" id="ARBA00009902"/>
    </source>
</evidence>
<evidence type="ECO:0000259" key="4">
    <source>
        <dbReference type="Pfam" id="PF00251"/>
    </source>
</evidence>
<name>A0A3Q9UZX3_9MICO</name>
<dbReference type="InterPro" id="IPR051214">
    <property type="entry name" value="GH32_Enzymes"/>
</dbReference>
<dbReference type="PANTHER" id="PTHR43101:SF1">
    <property type="entry name" value="BETA-FRUCTOSIDASE"/>
    <property type="match status" value="1"/>
</dbReference>
<dbReference type="InterPro" id="IPR023296">
    <property type="entry name" value="Glyco_hydro_beta-prop_sf"/>
</dbReference>
<keyword evidence="3" id="KW-0326">Glycosidase</keyword>
<dbReference type="KEGG" id="rfs:C1I64_14430"/>
<reference evidence="5 6" key="1">
    <citation type="submission" date="2018-03" db="EMBL/GenBank/DDBJ databases">
        <title>Bacteriophage NCPPB3778 and a type I-E CRISPR drive the evolution of the US Biological Select Agent, Rathayibacter toxicus.</title>
        <authorList>
            <person name="Davis E.W.II."/>
            <person name="Tabima J.F."/>
            <person name="Weisberg A.J."/>
            <person name="Dantas Lopes L."/>
            <person name="Wiseman M.S."/>
            <person name="Wiseman M.S."/>
            <person name="Pupko T."/>
            <person name="Belcher M.S."/>
            <person name="Sechler A.J."/>
            <person name="Tancos M.A."/>
            <person name="Schroeder B.K."/>
            <person name="Murray T.D."/>
            <person name="Luster D.G."/>
            <person name="Schneider W.L."/>
            <person name="Rogers E."/>
            <person name="Andreote F.D."/>
            <person name="Grunwald N.J."/>
            <person name="Putnam M.L."/>
            <person name="Chang J.H."/>
        </authorList>
    </citation>
    <scope>NUCLEOTIDE SEQUENCE [LARGE SCALE GENOMIC DNA]</scope>
    <source>
        <strain evidence="5 6">DSM 15932</strain>
    </source>
</reference>
<keyword evidence="2 5" id="KW-0378">Hydrolase</keyword>
<evidence type="ECO:0000313" key="5">
    <source>
        <dbReference type="EMBL" id="AZZ53112.1"/>
    </source>
</evidence>
<organism evidence="5 6">
    <name type="scientific">Rathayibacter festucae DSM 15932</name>
    <dbReference type="NCBI Taxonomy" id="1328866"/>
    <lineage>
        <taxon>Bacteria</taxon>
        <taxon>Bacillati</taxon>
        <taxon>Actinomycetota</taxon>
        <taxon>Actinomycetes</taxon>
        <taxon>Micrococcales</taxon>
        <taxon>Microbacteriaceae</taxon>
        <taxon>Rathayibacter</taxon>
    </lineage>
</organism>
<feature type="domain" description="Glycosyl hydrolase family 32 N-terminal" evidence="4">
    <location>
        <begin position="19"/>
        <end position="221"/>
    </location>
</feature>
<dbReference type="Gene3D" id="2.115.10.20">
    <property type="entry name" value="Glycosyl hydrolase domain, family 43"/>
    <property type="match status" value="2"/>
</dbReference>
<dbReference type="Pfam" id="PF00251">
    <property type="entry name" value="Glyco_hydro_32N"/>
    <property type="match status" value="1"/>
</dbReference>
<comment type="similarity">
    <text evidence="1">Belongs to the glycosyl hydrolase 32 family.</text>
</comment>
<dbReference type="RefSeq" id="WP_127887668.1">
    <property type="nucleotide sequence ID" value="NZ_CP028137.1"/>
</dbReference>
<gene>
    <name evidence="5" type="ORF">C1I64_14430</name>
</gene>
<protein>
    <submittedName>
        <fullName evidence="5">Glycosyl hydrolase family 32</fullName>
    </submittedName>
</protein>
<dbReference type="Proteomes" id="UP000285317">
    <property type="component" value="Chromosome"/>
</dbReference>
<dbReference type="GO" id="GO:0016798">
    <property type="term" value="F:hydrolase activity, acting on glycosyl bonds"/>
    <property type="evidence" value="ECO:0007669"/>
    <property type="project" value="UniProtKB-KW"/>
</dbReference>
<dbReference type="AlphaFoldDB" id="A0A3Q9UZX3"/>
<dbReference type="InterPro" id="IPR013148">
    <property type="entry name" value="Glyco_hydro_32_N"/>
</dbReference>